<feature type="transmembrane region" description="Helical" evidence="1">
    <location>
        <begin position="34"/>
        <end position="50"/>
    </location>
</feature>
<keyword evidence="1" id="KW-1133">Transmembrane helix</keyword>
<feature type="transmembrane region" description="Helical" evidence="1">
    <location>
        <begin position="12"/>
        <end position="28"/>
    </location>
</feature>
<sequence length="457" mass="51251">MKTLKGVPQRLYLIYSLLILIYMINVFIDSPVITYIAGAITIPILIISFFGASKLFRILGSIFLAVGSYLFVESNLSLLHALTFFTTNLGLIGLLTVLPWMNIVVRAGRFDRRINELMKSNVSNMGSLYVRSTLTTYTLLSFINLSALTLTQSVLKENLQKVSKKFRDGFISQSTLRAFSMALVWSPMEILVAISVDATGVSYLTMLPWLVLFSVIMMTMESVRGKRAYATMKYEAPYQLTRSFSMKEIVLNILQLLFALTVFLTLIVGIGNLLDLSFIYAVTLVIFPFACAWAFLMKRWRSFLAIGVKTWKDRTNNMQNFFVLFVTLAFFSNSLNETPILQVIQQPFMAVSEYPLLILIFMQLTYLVMSMFGIHPIATIGVLIEVVAPLYSVMNPLSIGIVFITGALATASVATYGVTVTITSMNTQQNPYRITLTNMPFALLYGTVGTLLAYFLL</sequence>
<keyword evidence="3" id="KW-1185">Reference proteome</keyword>
<evidence type="ECO:0000256" key="1">
    <source>
        <dbReference type="SAM" id="Phobius"/>
    </source>
</evidence>
<evidence type="ECO:0000313" key="2">
    <source>
        <dbReference type="EMBL" id="RKL69292.1"/>
    </source>
</evidence>
<feature type="transmembrane region" description="Helical" evidence="1">
    <location>
        <begin position="55"/>
        <end position="72"/>
    </location>
</feature>
<evidence type="ECO:0008006" key="4">
    <source>
        <dbReference type="Google" id="ProtNLM"/>
    </source>
</evidence>
<accession>A0A3A9KFF0</accession>
<comment type="caution">
    <text evidence="2">The sequence shown here is derived from an EMBL/GenBank/DDBJ whole genome shotgun (WGS) entry which is preliminary data.</text>
</comment>
<dbReference type="Proteomes" id="UP000281498">
    <property type="component" value="Unassembled WGS sequence"/>
</dbReference>
<organism evidence="2 3">
    <name type="scientific">Salipaludibacillus neizhouensis</name>
    <dbReference type="NCBI Taxonomy" id="885475"/>
    <lineage>
        <taxon>Bacteria</taxon>
        <taxon>Bacillati</taxon>
        <taxon>Bacillota</taxon>
        <taxon>Bacilli</taxon>
        <taxon>Bacillales</taxon>
        <taxon>Bacillaceae</taxon>
    </lineage>
</organism>
<reference evidence="2 3" key="1">
    <citation type="submission" date="2017-10" db="EMBL/GenBank/DDBJ databases">
        <title>Bacillus sp. nov., a halophilic bacterium isolated from a Keqin Lake.</title>
        <authorList>
            <person name="Wang H."/>
        </authorList>
    </citation>
    <scope>NUCLEOTIDE SEQUENCE [LARGE SCALE GENOMIC DNA]</scope>
    <source>
        <strain evidence="2 3">KCTC 13187</strain>
    </source>
</reference>
<feature type="transmembrane region" description="Helical" evidence="1">
    <location>
        <begin position="318"/>
        <end position="336"/>
    </location>
</feature>
<protein>
    <recommendedName>
        <fullName evidence="4">Citrate transporter-like domain-containing protein</fullName>
    </recommendedName>
</protein>
<name>A0A3A9KFF0_9BACI</name>
<dbReference type="OrthoDB" id="2960907at2"/>
<keyword evidence="1" id="KW-0812">Transmembrane</keyword>
<dbReference type="RefSeq" id="WP_110936068.1">
    <property type="nucleotide sequence ID" value="NZ_KZ614146.1"/>
</dbReference>
<keyword evidence="1" id="KW-0472">Membrane</keyword>
<proteinExistence type="predicted"/>
<feature type="transmembrane region" description="Helical" evidence="1">
    <location>
        <begin position="277"/>
        <end position="297"/>
    </location>
</feature>
<feature type="transmembrane region" description="Helical" evidence="1">
    <location>
        <begin position="78"/>
        <end position="105"/>
    </location>
</feature>
<dbReference type="AlphaFoldDB" id="A0A3A9KFF0"/>
<gene>
    <name evidence="2" type="ORF">CR203_04495</name>
</gene>
<feature type="transmembrane region" description="Helical" evidence="1">
    <location>
        <begin position="396"/>
        <end position="419"/>
    </location>
</feature>
<feature type="transmembrane region" description="Helical" evidence="1">
    <location>
        <begin position="439"/>
        <end position="456"/>
    </location>
</feature>
<dbReference type="EMBL" id="PDOE01000001">
    <property type="protein sequence ID" value="RKL69292.1"/>
    <property type="molecule type" value="Genomic_DNA"/>
</dbReference>
<feature type="transmembrane region" description="Helical" evidence="1">
    <location>
        <begin position="356"/>
        <end position="384"/>
    </location>
</feature>
<feature type="transmembrane region" description="Helical" evidence="1">
    <location>
        <begin position="200"/>
        <end position="220"/>
    </location>
</feature>
<feature type="transmembrane region" description="Helical" evidence="1">
    <location>
        <begin position="249"/>
        <end position="271"/>
    </location>
</feature>
<evidence type="ECO:0000313" key="3">
    <source>
        <dbReference type="Proteomes" id="UP000281498"/>
    </source>
</evidence>